<dbReference type="Proteomes" id="UP000009223">
    <property type="component" value="Chromosome"/>
</dbReference>
<name>F5YLE4_TREPZ</name>
<accession>F5YLE4</accession>
<evidence type="ECO:0000256" key="1">
    <source>
        <dbReference type="ARBA" id="ARBA00022500"/>
    </source>
</evidence>
<dbReference type="Gene3D" id="1.10.287.950">
    <property type="entry name" value="Methyl-accepting chemotaxis protein"/>
    <property type="match status" value="1"/>
</dbReference>
<feature type="transmembrane region" description="Helical" evidence="4">
    <location>
        <begin position="313"/>
        <end position="337"/>
    </location>
</feature>
<keyword evidence="1" id="KW-0145">Chemotaxis</keyword>
<organism evidence="7 8">
    <name type="scientific">Treponema primitia (strain ATCC BAA-887 / DSM 12427 / ZAS-2)</name>
    <dbReference type="NCBI Taxonomy" id="545694"/>
    <lineage>
        <taxon>Bacteria</taxon>
        <taxon>Pseudomonadati</taxon>
        <taxon>Spirochaetota</taxon>
        <taxon>Spirochaetia</taxon>
        <taxon>Spirochaetales</taxon>
        <taxon>Treponemataceae</taxon>
        <taxon>Treponema</taxon>
    </lineage>
</organism>
<dbReference type="EMBL" id="CP001843">
    <property type="protein sequence ID" value="AEF84750.1"/>
    <property type="molecule type" value="Genomic_DNA"/>
</dbReference>
<protein>
    <submittedName>
        <fullName evidence="7">Methyl-accepting chemotaxis protein</fullName>
    </submittedName>
</protein>
<dbReference type="PANTHER" id="PTHR43531">
    <property type="entry name" value="PROTEIN ICFG"/>
    <property type="match status" value="1"/>
</dbReference>
<dbReference type="Pfam" id="PF00015">
    <property type="entry name" value="MCPsignal"/>
    <property type="match status" value="1"/>
</dbReference>
<dbReference type="InterPro" id="IPR051310">
    <property type="entry name" value="MCP_chemotaxis"/>
</dbReference>
<dbReference type="RefSeq" id="WP_015709522.1">
    <property type="nucleotide sequence ID" value="NC_015578.1"/>
</dbReference>
<keyword evidence="4" id="KW-0472">Membrane</keyword>
<dbReference type="InterPro" id="IPR004090">
    <property type="entry name" value="Chemotax_Me-accpt_rcpt"/>
</dbReference>
<dbReference type="KEGG" id="tpi:TREPR_0494"/>
<dbReference type="GO" id="GO:0005886">
    <property type="term" value="C:plasma membrane"/>
    <property type="evidence" value="ECO:0007669"/>
    <property type="project" value="TreeGrafter"/>
</dbReference>
<reference evidence="7 8" key="2">
    <citation type="journal article" date="2011" name="ISME J.">
        <title>RNA-seq reveals cooperative metabolic interactions between two termite-gut spirochete species in co-culture.</title>
        <authorList>
            <person name="Rosenthal A.Z."/>
            <person name="Matson E.G."/>
            <person name="Eldar A."/>
            <person name="Leadbetter J.R."/>
        </authorList>
    </citation>
    <scope>NUCLEOTIDE SEQUENCE [LARGE SCALE GENOMIC DNA]</scope>
    <source>
        <strain evidence="8">ATCC BAA-887 / DSM 12427 / ZAS-2</strain>
    </source>
</reference>
<dbReference type="SMART" id="SM00304">
    <property type="entry name" value="HAMP"/>
    <property type="match status" value="1"/>
</dbReference>
<dbReference type="GO" id="GO:0004888">
    <property type="term" value="F:transmembrane signaling receptor activity"/>
    <property type="evidence" value="ECO:0007669"/>
    <property type="project" value="InterPro"/>
</dbReference>
<proteinExistence type="inferred from homology"/>
<dbReference type="HOGENOM" id="CLU_000445_107_19_12"/>
<dbReference type="CDD" id="cd18773">
    <property type="entry name" value="PDC1_HK_sensor"/>
    <property type="match status" value="1"/>
</dbReference>
<dbReference type="CDD" id="cd06225">
    <property type="entry name" value="HAMP"/>
    <property type="match status" value="1"/>
</dbReference>
<evidence type="ECO:0000256" key="4">
    <source>
        <dbReference type="SAM" id="Phobius"/>
    </source>
</evidence>
<dbReference type="OrthoDB" id="344090at2"/>
<evidence type="ECO:0000259" key="6">
    <source>
        <dbReference type="PROSITE" id="PS50885"/>
    </source>
</evidence>
<evidence type="ECO:0000313" key="7">
    <source>
        <dbReference type="EMBL" id="AEF84750.1"/>
    </source>
</evidence>
<keyword evidence="3" id="KW-0807">Transducer</keyword>
<dbReference type="PROSITE" id="PS50111">
    <property type="entry name" value="CHEMOTAXIS_TRANSDUC_2"/>
    <property type="match status" value="1"/>
</dbReference>
<feature type="domain" description="HAMP" evidence="6">
    <location>
        <begin position="334"/>
        <end position="388"/>
    </location>
</feature>
<dbReference type="eggNOG" id="COG0840">
    <property type="taxonomic scope" value="Bacteria"/>
</dbReference>
<dbReference type="GO" id="GO:0007165">
    <property type="term" value="P:signal transduction"/>
    <property type="evidence" value="ECO:0007669"/>
    <property type="project" value="UniProtKB-KW"/>
</dbReference>
<dbReference type="PROSITE" id="PS50885">
    <property type="entry name" value="HAMP"/>
    <property type="match status" value="1"/>
</dbReference>
<dbReference type="Pfam" id="PF00672">
    <property type="entry name" value="HAMP"/>
    <property type="match status" value="1"/>
</dbReference>
<evidence type="ECO:0000256" key="2">
    <source>
        <dbReference type="ARBA" id="ARBA00029447"/>
    </source>
</evidence>
<evidence type="ECO:0000259" key="5">
    <source>
        <dbReference type="PROSITE" id="PS50111"/>
    </source>
</evidence>
<dbReference type="PRINTS" id="PR00260">
    <property type="entry name" value="CHEMTRNSDUCR"/>
</dbReference>
<feature type="transmembrane region" description="Helical" evidence="4">
    <location>
        <begin position="7"/>
        <end position="27"/>
    </location>
</feature>
<sequence length="722" mass="77877">MKLKFRLTIIIIALMIVVVATVSVVLLTQARGLQTISARDNMENMAGLEAKELQALYEEPMDSIVTIAQIVNGFEAVPEGDRRTQYNDMLYSVVQSKTEIVGLYTVWKPGVVDSRAASLRNTPGTDETGEYMSWYTRETGEIELRAFPGARDLAANISTTQALSNPIAKVINGKPGFIVRMTTPIVTDDGRIVGVIGAEVNLDQAQKIIEEMHPYGEGGRAVLYANDLTIGGHYNFSEVGKSAQVSSAAVLGPEGISRLTGVIRDGKPDFVIYNGRISAAYPFWVGATSTPWAVLTSAGTDVVFAAVNHLTEFTIILAAIAIIISAIITFIIATNIIKPIVNVSLTLKDISEGEGDLTKTIPLKGNDEIADLSKYFNQTLEKIKNLVITIKRQAIALFDIGNELASNMTETAAAINEITANIQSIKGRVINQSASVTETNATMEQITVNIDKLNAHVENQTGSVAKSSSAIEEMIANIQSVTNTLTKNAESVQDLIESSDVGRTGLQEVSTDIQEISRESEGLLEINAVMENIASQTNLLSMNAAIEAAHAGEAGKGFAVVADEIRKLAESSGEQSKTISTVLKKIKESIDKITKSTDNVLNKFEAIDTGVKTVSEQAENIRNAMEEQSVGSQQILEVISQLNEITQQVKGGSMEMLEGSKEIITEGKNLEMATQEITNGMNEMATGADQINVAVNRVNDISGQNKENIDVLVQEVSKFKVE</sequence>
<dbReference type="SUPFAM" id="SSF58104">
    <property type="entry name" value="Methyl-accepting chemotaxis protein (MCP) signaling domain"/>
    <property type="match status" value="1"/>
</dbReference>
<dbReference type="Gene3D" id="3.30.450.20">
    <property type="entry name" value="PAS domain"/>
    <property type="match status" value="2"/>
</dbReference>
<evidence type="ECO:0000256" key="3">
    <source>
        <dbReference type="PROSITE-ProRule" id="PRU00284"/>
    </source>
</evidence>
<dbReference type="STRING" id="545694.TREPR_0494"/>
<keyword evidence="8" id="KW-1185">Reference proteome</keyword>
<gene>
    <name evidence="7" type="ordered locus">TREPR_0494</name>
</gene>
<evidence type="ECO:0000313" key="8">
    <source>
        <dbReference type="Proteomes" id="UP000009223"/>
    </source>
</evidence>
<keyword evidence="4" id="KW-0812">Transmembrane</keyword>
<comment type="similarity">
    <text evidence="2">Belongs to the methyl-accepting chemotaxis (MCP) protein family.</text>
</comment>
<dbReference type="PANTHER" id="PTHR43531:SF11">
    <property type="entry name" value="METHYL-ACCEPTING CHEMOTAXIS PROTEIN 3"/>
    <property type="match status" value="1"/>
</dbReference>
<dbReference type="InterPro" id="IPR003660">
    <property type="entry name" value="HAMP_dom"/>
</dbReference>
<feature type="domain" description="Methyl-accepting transducer" evidence="5">
    <location>
        <begin position="435"/>
        <end position="657"/>
    </location>
</feature>
<dbReference type="InterPro" id="IPR004089">
    <property type="entry name" value="MCPsignal_dom"/>
</dbReference>
<keyword evidence="4" id="KW-1133">Transmembrane helix</keyword>
<dbReference type="Gene3D" id="6.10.340.10">
    <property type="match status" value="1"/>
</dbReference>
<dbReference type="AlphaFoldDB" id="F5YLE4"/>
<reference evidence="8" key="1">
    <citation type="submission" date="2009-12" db="EMBL/GenBank/DDBJ databases">
        <title>Complete sequence of Treponema primitia strain ZAS-2.</title>
        <authorList>
            <person name="Tetu S.G."/>
            <person name="Matson E."/>
            <person name="Ren Q."/>
            <person name="Seshadri R."/>
            <person name="Elbourne L."/>
            <person name="Hassan K.A."/>
            <person name="Durkin A."/>
            <person name="Radune D."/>
            <person name="Mohamoud Y."/>
            <person name="Shay R."/>
            <person name="Jin S."/>
            <person name="Zhang X."/>
            <person name="Lucey K."/>
            <person name="Ballor N.R."/>
            <person name="Ottesen E."/>
            <person name="Rosenthal R."/>
            <person name="Allen A."/>
            <person name="Leadbetter J.R."/>
            <person name="Paulsen I.T."/>
        </authorList>
    </citation>
    <scope>NUCLEOTIDE SEQUENCE [LARGE SCALE GENOMIC DNA]</scope>
    <source>
        <strain evidence="8">ATCC BAA-887 / DSM 12427 / ZAS-2</strain>
    </source>
</reference>
<dbReference type="GO" id="GO:0006935">
    <property type="term" value="P:chemotaxis"/>
    <property type="evidence" value="ECO:0007669"/>
    <property type="project" value="UniProtKB-KW"/>
</dbReference>
<dbReference type="SMART" id="SM00283">
    <property type="entry name" value="MA"/>
    <property type="match status" value="1"/>
</dbReference>